<dbReference type="EMBL" id="CAMKVN010018382">
    <property type="protein sequence ID" value="CAI2198338.1"/>
    <property type="molecule type" value="Genomic_DNA"/>
</dbReference>
<keyword evidence="2" id="KW-1185">Reference proteome</keyword>
<evidence type="ECO:0000313" key="2">
    <source>
        <dbReference type="Proteomes" id="UP001153678"/>
    </source>
</evidence>
<organism evidence="1 2">
    <name type="scientific">Funneliformis geosporum</name>
    <dbReference type="NCBI Taxonomy" id="1117311"/>
    <lineage>
        <taxon>Eukaryota</taxon>
        <taxon>Fungi</taxon>
        <taxon>Fungi incertae sedis</taxon>
        <taxon>Mucoromycota</taxon>
        <taxon>Glomeromycotina</taxon>
        <taxon>Glomeromycetes</taxon>
        <taxon>Glomerales</taxon>
        <taxon>Glomeraceae</taxon>
        <taxon>Funneliformis</taxon>
    </lineage>
</organism>
<comment type="caution">
    <text evidence="1">The sequence shown here is derived from an EMBL/GenBank/DDBJ whole genome shotgun (WGS) entry which is preliminary data.</text>
</comment>
<accession>A0A9W4TCB9</accession>
<dbReference type="AlphaFoldDB" id="A0A9W4TCB9"/>
<dbReference type="Proteomes" id="UP001153678">
    <property type="component" value="Unassembled WGS sequence"/>
</dbReference>
<proteinExistence type="predicted"/>
<evidence type="ECO:0000313" key="1">
    <source>
        <dbReference type="EMBL" id="CAI2198338.1"/>
    </source>
</evidence>
<feature type="non-terminal residue" evidence="1">
    <location>
        <position position="1"/>
    </location>
</feature>
<sequence length="41" mass="4585">QHAKPPSNATEHSLQRVLTLVQPQPQALRSTHIAIPTNIYK</sequence>
<name>A0A9W4TCB9_9GLOM</name>
<reference evidence="1" key="1">
    <citation type="submission" date="2022-08" db="EMBL/GenBank/DDBJ databases">
        <authorList>
            <person name="Kallberg Y."/>
            <person name="Tangrot J."/>
            <person name="Rosling A."/>
        </authorList>
    </citation>
    <scope>NUCLEOTIDE SEQUENCE</scope>
    <source>
        <strain evidence="1">Wild A</strain>
    </source>
</reference>
<protein>
    <submittedName>
        <fullName evidence="1">14421_t:CDS:1</fullName>
    </submittedName>
</protein>
<gene>
    <name evidence="1" type="ORF">FWILDA_LOCUS18523</name>
</gene>